<organism evidence="4 5">
    <name type="scientific">Cichlidogyrus casuarinus</name>
    <dbReference type="NCBI Taxonomy" id="1844966"/>
    <lineage>
        <taxon>Eukaryota</taxon>
        <taxon>Metazoa</taxon>
        <taxon>Spiralia</taxon>
        <taxon>Lophotrochozoa</taxon>
        <taxon>Platyhelminthes</taxon>
        <taxon>Monogenea</taxon>
        <taxon>Monopisthocotylea</taxon>
        <taxon>Dactylogyridea</taxon>
        <taxon>Ancyrocephalidae</taxon>
        <taxon>Cichlidogyrus</taxon>
    </lineage>
</organism>
<gene>
    <name evidence="4" type="ORF">Ciccas_009317</name>
</gene>
<dbReference type="SUPFAM" id="SSF48445">
    <property type="entry name" value="14-3-3 protein"/>
    <property type="match status" value="1"/>
</dbReference>
<dbReference type="Gene3D" id="1.20.190.20">
    <property type="entry name" value="14-3-3 domain"/>
    <property type="match status" value="1"/>
</dbReference>
<dbReference type="PRINTS" id="PR00305">
    <property type="entry name" value="1433ZETA"/>
</dbReference>
<dbReference type="SMART" id="SM00101">
    <property type="entry name" value="14_3_3"/>
    <property type="match status" value="1"/>
</dbReference>
<proteinExistence type="inferred from homology"/>
<dbReference type="InterPro" id="IPR000308">
    <property type="entry name" value="14-3-3"/>
</dbReference>
<dbReference type="Proteomes" id="UP001626550">
    <property type="component" value="Unassembled WGS sequence"/>
</dbReference>
<feature type="domain" description="14-3-3" evidence="3">
    <location>
        <begin position="50"/>
        <end position="292"/>
    </location>
</feature>
<name>A0ABD2PY27_9PLAT</name>
<comment type="similarity">
    <text evidence="1">Belongs to the 14-3-3 family.</text>
</comment>
<dbReference type="AlphaFoldDB" id="A0ABD2PY27"/>
<dbReference type="EMBL" id="JBJKFK010001855">
    <property type="protein sequence ID" value="KAL3312100.1"/>
    <property type="molecule type" value="Genomic_DNA"/>
</dbReference>
<evidence type="ECO:0000256" key="1">
    <source>
        <dbReference type="ARBA" id="ARBA00006141"/>
    </source>
</evidence>
<dbReference type="InterPro" id="IPR036815">
    <property type="entry name" value="14-3-3_dom_sf"/>
</dbReference>
<protein>
    <recommendedName>
        <fullName evidence="3">14-3-3 domain-containing protein</fullName>
    </recommendedName>
</protein>
<accession>A0ABD2PY27</accession>
<evidence type="ECO:0000256" key="2">
    <source>
        <dbReference type="SAM" id="MobiDB-lite"/>
    </source>
</evidence>
<reference evidence="4 5" key="1">
    <citation type="submission" date="2024-11" db="EMBL/GenBank/DDBJ databases">
        <title>Adaptive evolution of stress response genes in parasites aligns with host niche diversity.</title>
        <authorList>
            <person name="Hahn C."/>
            <person name="Resl P."/>
        </authorList>
    </citation>
    <scope>NUCLEOTIDE SEQUENCE [LARGE SCALE GENOMIC DNA]</scope>
    <source>
        <strain evidence="4">EGGRZ-B1_66</strain>
        <tissue evidence="4">Body</tissue>
    </source>
</reference>
<feature type="compositionally biased region" description="Basic residues" evidence="2">
    <location>
        <begin position="293"/>
        <end position="309"/>
    </location>
</feature>
<evidence type="ECO:0000313" key="5">
    <source>
        <dbReference type="Proteomes" id="UP001626550"/>
    </source>
</evidence>
<sequence length="361" mass="42641">MAETKEDVKVKLKTVRRLEKETLREYLQLEKPSAQAELQEVEYLPHGAERLRQRHLARCAEQVHFFDDMCDHMKVIVKLNLPLTLEERNLLVFAYKNLIDKYRVVLARLKFQMDKDKQADQLPHDYHQASESYHYAIWGRMKAICMEMIEICEKHSIYDSTEGQVFFLKTKADFLRYLCEVDTDEEQIHKNARESVYCYVKAKALAEEELRPSHPVRLGVATNLSKFWFEVVDDFHQASIVAFNAFKEAVADFSNLEFHHAVNTLHILKILRNNILLWTRDPLELAQENSQERKKKKRASATAPKKKQMQTKTKLKESSKFFQLARKRIERQELRAKEQGGADEDDEWEDVVEEVKKKDLR</sequence>
<keyword evidence="5" id="KW-1185">Reference proteome</keyword>
<evidence type="ECO:0000259" key="3">
    <source>
        <dbReference type="SMART" id="SM00101"/>
    </source>
</evidence>
<dbReference type="Pfam" id="PF00244">
    <property type="entry name" value="14-3-3"/>
    <property type="match status" value="1"/>
</dbReference>
<evidence type="ECO:0000313" key="4">
    <source>
        <dbReference type="EMBL" id="KAL3312100.1"/>
    </source>
</evidence>
<feature type="region of interest" description="Disordered" evidence="2">
    <location>
        <begin position="287"/>
        <end position="319"/>
    </location>
</feature>
<comment type="caution">
    <text evidence="4">The sequence shown here is derived from an EMBL/GenBank/DDBJ whole genome shotgun (WGS) entry which is preliminary data.</text>
</comment>
<dbReference type="CDD" id="cd08774">
    <property type="entry name" value="14-3-3"/>
    <property type="match status" value="1"/>
</dbReference>
<dbReference type="InterPro" id="IPR023410">
    <property type="entry name" value="14-3-3_domain"/>
</dbReference>
<dbReference type="PANTHER" id="PTHR18860">
    <property type="entry name" value="14-3-3 PROTEIN"/>
    <property type="match status" value="1"/>
</dbReference>